<dbReference type="InterPro" id="IPR000073">
    <property type="entry name" value="AB_hydrolase_1"/>
</dbReference>
<dbReference type="KEGG" id="fcy:FRACYDRAFT_228345"/>
<dbReference type="Proteomes" id="UP000095751">
    <property type="component" value="Unassembled WGS sequence"/>
</dbReference>
<dbReference type="Pfam" id="PF12697">
    <property type="entry name" value="Abhydrolase_6"/>
    <property type="match status" value="1"/>
</dbReference>
<name>A0A1E7EX13_9STRA</name>
<gene>
    <name evidence="2" type="ORF">FRACYDRAFT_228345</name>
</gene>
<dbReference type="AlphaFoldDB" id="A0A1E7EX13"/>
<dbReference type="GO" id="GO:0016787">
    <property type="term" value="F:hydrolase activity"/>
    <property type="evidence" value="ECO:0007669"/>
    <property type="project" value="UniProtKB-KW"/>
</dbReference>
<dbReference type="PANTHER" id="PTHR46438:SF12">
    <property type="entry name" value="ALPHA_BETA-HYDROLASES SUPERFAMILY PROTEIN"/>
    <property type="match status" value="1"/>
</dbReference>
<dbReference type="SUPFAM" id="SSF53474">
    <property type="entry name" value="alpha/beta-Hydrolases"/>
    <property type="match status" value="1"/>
</dbReference>
<evidence type="ECO:0000259" key="1">
    <source>
        <dbReference type="Pfam" id="PF12697"/>
    </source>
</evidence>
<dbReference type="InterPro" id="IPR000639">
    <property type="entry name" value="Epox_hydrolase-like"/>
</dbReference>
<protein>
    <submittedName>
        <fullName evidence="2">Alpha/beta-hydrolase</fullName>
    </submittedName>
</protein>
<dbReference type="InterPro" id="IPR029058">
    <property type="entry name" value="AB_hydrolase_fold"/>
</dbReference>
<proteinExistence type="predicted"/>
<dbReference type="PANTHER" id="PTHR46438">
    <property type="entry name" value="ALPHA/BETA-HYDROLASES SUPERFAMILY PROTEIN"/>
    <property type="match status" value="1"/>
</dbReference>
<dbReference type="Gene3D" id="3.40.50.1820">
    <property type="entry name" value="alpha/beta hydrolase"/>
    <property type="match status" value="1"/>
</dbReference>
<dbReference type="EMBL" id="KV784371">
    <property type="protein sequence ID" value="OEU10578.1"/>
    <property type="molecule type" value="Genomic_DNA"/>
</dbReference>
<dbReference type="OrthoDB" id="408373at2759"/>
<organism evidence="2 3">
    <name type="scientific">Fragilariopsis cylindrus CCMP1102</name>
    <dbReference type="NCBI Taxonomy" id="635003"/>
    <lineage>
        <taxon>Eukaryota</taxon>
        <taxon>Sar</taxon>
        <taxon>Stramenopiles</taxon>
        <taxon>Ochrophyta</taxon>
        <taxon>Bacillariophyta</taxon>
        <taxon>Bacillariophyceae</taxon>
        <taxon>Bacillariophycidae</taxon>
        <taxon>Bacillariales</taxon>
        <taxon>Bacillariaceae</taxon>
        <taxon>Fragilariopsis</taxon>
    </lineage>
</organism>
<dbReference type="PRINTS" id="PR00412">
    <property type="entry name" value="EPOXHYDRLASE"/>
</dbReference>
<reference evidence="2 3" key="1">
    <citation type="submission" date="2016-09" db="EMBL/GenBank/DDBJ databases">
        <title>Extensive genetic diversity and differential bi-allelic expression allows diatom success in the polar Southern Ocean.</title>
        <authorList>
            <consortium name="DOE Joint Genome Institute"/>
            <person name="Mock T."/>
            <person name="Otillar R.P."/>
            <person name="Strauss J."/>
            <person name="Dupont C."/>
            <person name="Frickenhaus S."/>
            <person name="Maumus F."/>
            <person name="Mcmullan M."/>
            <person name="Sanges R."/>
            <person name="Schmutz J."/>
            <person name="Toseland A."/>
            <person name="Valas R."/>
            <person name="Veluchamy A."/>
            <person name="Ward B.J."/>
            <person name="Allen A."/>
            <person name="Barry K."/>
            <person name="Falciatore A."/>
            <person name="Ferrante M."/>
            <person name="Fortunato A.E."/>
            <person name="Gloeckner G."/>
            <person name="Gruber A."/>
            <person name="Hipkin R."/>
            <person name="Janech M."/>
            <person name="Kroth P."/>
            <person name="Leese F."/>
            <person name="Lindquist E."/>
            <person name="Lyon B.R."/>
            <person name="Martin J."/>
            <person name="Mayer C."/>
            <person name="Parker M."/>
            <person name="Quesneville H."/>
            <person name="Raymond J."/>
            <person name="Uhlig C."/>
            <person name="Valentin K.U."/>
            <person name="Worden A.Z."/>
            <person name="Armbrust E.V."/>
            <person name="Bowler C."/>
            <person name="Green B."/>
            <person name="Moulton V."/>
            <person name="Van Oosterhout C."/>
            <person name="Grigoriev I."/>
        </authorList>
    </citation>
    <scope>NUCLEOTIDE SEQUENCE [LARGE SCALE GENOMIC DNA]</scope>
    <source>
        <strain evidence="2 3">CCMP1102</strain>
    </source>
</reference>
<dbReference type="InParanoid" id="A0A1E7EX13"/>
<sequence length="365" mass="40499">MIAEPPRRAERATVFAARLLQRRCDNDNDDDNDDKGGGDIHLLLFANAYTSPIPPKISPATNRPNQLFKWRGNQQIRYQQAGPISGDPVLLIHGLFVNSDHWRKTIKGLAEEGYNVYAIDLWGYGYSSKPPYDSPEAQAVNGENVRSPYNFFTWSELITDFSQDVIGVGKSPGIFQKKTKPVTLVSNSIGTSSALQAVMDKPDLYTGVCVVTPNFRELHSAEIPLPKLSMPIVRSVQKLLREKGQPLFDAAATPKTVKQILKEPYKIQSAIDDTLVDVLLDPLLLPGGSKVVFDTLSYSAGPLPDQQLDMFPSDKPVWISYGTKIHGHFCSQKVIAFDGIGHCPHDEAPELVNPFILEFLKRVSQ</sequence>
<keyword evidence="2" id="KW-0378">Hydrolase</keyword>
<keyword evidence="3" id="KW-1185">Reference proteome</keyword>
<evidence type="ECO:0000313" key="2">
    <source>
        <dbReference type="EMBL" id="OEU10578.1"/>
    </source>
</evidence>
<accession>A0A1E7EX13</accession>
<evidence type="ECO:0000313" key="3">
    <source>
        <dbReference type="Proteomes" id="UP000095751"/>
    </source>
</evidence>
<feature type="domain" description="AB hydrolase-1" evidence="1">
    <location>
        <begin position="89"/>
        <end position="353"/>
    </location>
</feature>